<comment type="caution">
    <text evidence="2">The sequence shown here is derived from an EMBL/GenBank/DDBJ whole genome shotgun (WGS) entry which is preliminary data.</text>
</comment>
<accession>A0ABS2LGW5</accession>
<feature type="compositionally biased region" description="Low complexity" evidence="1">
    <location>
        <begin position="30"/>
        <end position="48"/>
    </location>
</feature>
<name>A0ABS2LGW5_9CELL</name>
<dbReference type="RefSeq" id="WP_307822532.1">
    <property type="nucleotide sequence ID" value="NZ_BAAAVF010000011.1"/>
</dbReference>
<gene>
    <name evidence="2" type="ORF">JOD49_002590</name>
</gene>
<organism evidence="2 3">
    <name type="scientific">Oerskovia jenensis</name>
    <dbReference type="NCBI Taxonomy" id="162169"/>
    <lineage>
        <taxon>Bacteria</taxon>
        <taxon>Bacillati</taxon>
        <taxon>Actinomycetota</taxon>
        <taxon>Actinomycetes</taxon>
        <taxon>Micrococcales</taxon>
        <taxon>Cellulomonadaceae</taxon>
        <taxon>Oerskovia</taxon>
    </lineage>
</organism>
<sequence>MASIDQARDAKAALKRALAGHEGVTGIGLTRGPADAAGDAAGARTGAPQDAEAPAPLDDTWCLQVNVVDADARREVPQEVDGVAVVVRVTGHVGAG</sequence>
<evidence type="ECO:0000313" key="2">
    <source>
        <dbReference type="EMBL" id="MBM7479670.1"/>
    </source>
</evidence>
<feature type="region of interest" description="Disordered" evidence="1">
    <location>
        <begin position="25"/>
        <end position="57"/>
    </location>
</feature>
<dbReference type="EMBL" id="JAFBBO010000001">
    <property type="protein sequence ID" value="MBM7479670.1"/>
    <property type="molecule type" value="Genomic_DNA"/>
</dbReference>
<protein>
    <submittedName>
        <fullName evidence="2">Uncharacterized protein</fullName>
    </submittedName>
</protein>
<proteinExistence type="predicted"/>
<dbReference type="Proteomes" id="UP000698059">
    <property type="component" value="Unassembled WGS sequence"/>
</dbReference>
<evidence type="ECO:0000313" key="3">
    <source>
        <dbReference type="Proteomes" id="UP000698059"/>
    </source>
</evidence>
<keyword evidence="3" id="KW-1185">Reference proteome</keyword>
<evidence type="ECO:0000256" key="1">
    <source>
        <dbReference type="SAM" id="MobiDB-lite"/>
    </source>
</evidence>
<reference evidence="2 3" key="1">
    <citation type="submission" date="2021-01" db="EMBL/GenBank/DDBJ databases">
        <title>Sequencing the genomes of 1000 actinobacteria strains.</title>
        <authorList>
            <person name="Klenk H.-P."/>
        </authorList>
    </citation>
    <scope>NUCLEOTIDE SEQUENCE [LARGE SCALE GENOMIC DNA]</scope>
    <source>
        <strain evidence="2 3">DSM 46000</strain>
    </source>
</reference>